<dbReference type="PANTHER" id="PTHR23399">
    <property type="entry name" value="DEOXYNUCLEOTIDYLTRANSFERASE TERMINAL-INTERACTING PROTEIN 1"/>
    <property type="match status" value="1"/>
</dbReference>
<evidence type="ECO:0000313" key="7">
    <source>
        <dbReference type="Proteomes" id="UP001431783"/>
    </source>
</evidence>
<keyword evidence="3" id="KW-0539">Nucleus</keyword>
<evidence type="ECO:0000259" key="4">
    <source>
        <dbReference type="Pfam" id="PF18192"/>
    </source>
</evidence>
<comment type="caution">
    <text evidence="6">The sequence shown here is derived from an EMBL/GenBank/DDBJ whole genome shotgun (WGS) entry which is preliminary data.</text>
</comment>
<dbReference type="InterPro" id="IPR049121">
    <property type="entry name" value="TdIF1_C"/>
</dbReference>
<dbReference type="InterPro" id="IPR041384">
    <property type="entry name" value="DNTTIP1_dimer"/>
</dbReference>
<evidence type="ECO:0000256" key="3">
    <source>
        <dbReference type="ARBA" id="ARBA00023242"/>
    </source>
</evidence>
<keyword evidence="2" id="KW-0238">DNA-binding</keyword>
<reference evidence="6 7" key="1">
    <citation type="submission" date="2023-03" db="EMBL/GenBank/DDBJ databases">
        <title>Genome insight into feeding habits of ladybird beetles.</title>
        <authorList>
            <person name="Li H.-S."/>
            <person name="Huang Y.-H."/>
            <person name="Pang H."/>
        </authorList>
    </citation>
    <scope>NUCLEOTIDE SEQUENCE [LARGE SCALE GENOMIC DNA]</scope>
    <source>
        <strain evidence="6">SYSU_2023b</strain>
        <tissue evidence="6">Whole body</tissue>
    </source>
</reference>
<dbReference type="Pfam" id="PF21229">
    <property type="entry name" value="TdIF1_2nd"/>
    <property type="match status" value="1"/>
</dbReference>
<dbReference type="GO" id="GO:0031491">
    <property type="term" value="F:nucleosome binding"/>
    <property type="evidence" value="ECO:0007669"/>
    <property type="project" value="TreeGrafter"/>
</dbReference>
<organism evidence="6 7">
    <name type="scientific">Henosepilachna vigintioctopunctata</name>
    <dbReference type="NCBI Taxonomy" id="420089"/>
    <lineage>
        <taxon>Eukaryota</taxon>
        <taxon>Metazoa</taxon>
        <taxon>Ecdysozoa</taxon>
        <taxon>Arthropoda</taxon>
        <taxon>Hexapoda</taxon>
        <taxon>Insecta</taxon>
        <taxon>Pterygota</taxon>
        <taxon>Neoptera</taxon>
        <taxon>Endopterygota</taxon>
        <taxon>Coleoptera</taxon>
        <taxon>Polyphaga</taxon>
        <taxon>Cucujiformia</taxon>
        <taxon>Coccinelloidea</taxon>
        <taxon>Coccinellidae</taxon>
        <taxon>Epilachninae</taxon>
        <taxon>Epilachnini</taxon>
        <taxon>Henosepilachna</taxon>
    </lineage>
</organism>
<evidence type="ECO:0008006" key="8">
    <source>
        <dbReference type="Google" id="ProtNLM"/>
    </source>
</evidence>
<dbReference type="InterPro" id="IPR026064">
    <property type="entry name" value="TdIF1"/>
</dbReference>
<comment type="subcellular location">
    <subcellularLocation>
        <location evidence="1">Nucleus</location>
    </subcellularLocation>
</comment>
<feature type="domain" description="DNTTIP1 dimerisation" evidence="4">
    <location>
        <begin position="64"/>
        <end position="131"/>
    </location>
</feature>
<evidence type="ECO:0000259" key="5">
    <source>
        <dbReference type="Pfam" id="PF21229"/>
    </source>
</evidence>
<gene>
    <name evidence="6" type="ORF">WA026_022135</name>
</gene>
<name>A0AAW1TX81_9CUCU</name>
<evidence type="ECO:0000313" key="6">
    <source>
        <dbReference type="EMBL" id="KAK9873328.1"/>
    </source>
</evidence>
<dbReference type="AlphaFoldDB" id="A0AAW1TX81"/>
<keyword evidence="7" id="KW-1185">Reference proteome</keyword>
<proteinExistence type="predicted"/>
<dbReference type="EMBL" id="JARQZJ010000018">
    <property type="protein sequence ID" value="KAK9873328.1"/>
    <property type="molecule type" value="Genomic_DNA"/>
</dbReference>
<sequence length="446" mass="50393">MIPPISTTQGKVLELHNMVGWKNPFNMRQVTLMNLAASQLGMKNGNKLNLPYHRKTYSTISPTKSLDLLRRNLQNAINRDIENVIKKYMERFFQPAIVNIKNNLGKDSVSDDLMKDVCRRMLEEAKCLYKTESSRDSSPYDYSDSEASVLEGSTFERNSSPSIKRKEIETDVEMNKSNKKIKYKATHDYSSHKLPIKREAPKWNSDRINDSTLFIMGAKANKVLGYGQTRGRLYVRHPELVRYSGDQEDKEWLSSKNLMPPSGGKAYLMILNDIKELTESDDYKNSPNLQLSELRGFEAPPFLMNKIKIFMESVRTDKKSPVEVDLFDFRNQSLMHSNLTLDALSSTSELISSEESQSGNLNTKHSEFVRMSEASPSSNHSIISVNHSPLSTSRSLMSPNMILAVTSADGCPDPPVMRIKQGSTQNGNPLTNILSQHFGADTTDSF</sequence>
<dbReference type="Proteomes" id="UP001431783">
    <property type="component" value="Unassembled WGS sequence"/>
</dbReference>
<dbReference type="Pfam" id="PF18192">
    <property type="entry name" value="DNTTIP1_dimer"/>
    <property type="match status" value="1"/>
</dbReference>
<accession>A0AAW1TX81</accession>
<evidence type="ECO:0000256" key="1">
    <source>
        <dbReference type="ARBA" id="ARBA00004123"/>
    </source>
</evidence>
<feature type="domain" description="TdIF1 C-terminal" evidence="5">
    <location>
        <begin position="212"/>
        <end position="307"/>
    </location>
</feature>
<dbReference type="PANTHER" id="PTHR23399:SF2">
    <property type="entry name" value="DEOXYNUCLEOTIDYLTRANSFERASE TERMINAL-INTERACTING PROTEIN 1"/>
    <property type="match status" value="1"/>
</dbReference>
<dbReference type="GO" id="GO:0005634">
    <property type="term" value="C:nucleus"/>
    <property type="evidence" value="ECO:0007669"/>
    <property type="project" value="UniProtKB-SubCell"/>
</dbReference>
<dbReference type="GO" id="GO:0003677">
    <property type="term" value="F:DNA binding"/>
    <property type="evidence" value="ECO:0007669"/>
    <property type="project" value="UniProtKB-KW"/>
</dbReference>
<protein>
    <recommendedName>
        <fullName evidence="8">Deoxynucleotidyltransferase terminal-interacting protein 1</fullName>
    </recommendedName>
</protein>
<evidence type="ECO:0000256" key="2">
    <source>
        <dbReference type="ARBA" id="ARBA00023125"/>
    </source>
</evidence>